<protein>
    <submittedName>
        <fullName evidence="2">Uncharacterized protein</fullName>
    </submittedName>
</protein>
<dbReference type="EMBL" id="MCFJ01000006">
    <property type="protein sequence ID" value="ORY65539.1"/>
    <property type="molecule type" value="Genomic_DNA"/>
</dbReference>
<dbReference type="Proteomes" id="UP000193689">
    <property type="component" value="Unassembled WGS sequence"/>
</dbReference>
<keyword evidence="3" id="KW-1185">Reference proteome</keyword>
<feature type="region of interest" description="Disordered" evidence="1">
    <location>
        <begin position="50"/>
        <end position="106"/>
    </location>
</feature>
<accession>A0A1Y2E204</accession>
<dbReference type="GeneID" id="63779179"/>
<gene>
    <name evidence="2" type="ORF">BCR38DRAFT_474411</name>
</gene>
<comment type="caution">
    <text evidence="2">The sequence shown here is derived from an EMBL/GenBank/DDBJ whole genome shotgun (WGS) entry which is preliminary data.</text>
</comment>
<organism evidence="2 3">
    <name type="scientific">Pseudomassariella vexata</name>
    <dbReference type="NCBI Taxonomy" id="1141098"/>
    <lineage>
        <taxon>Eukaryota</taxon>
        <taxon>Fungi</taxon>
        <taxon>Dikarya</taxon>
        <taxon>Ascomycota</taxon>
        <taxon>Pezizomycotina</taxon>
        <taxon>Sordariomycetes</taxon>
        <taxon>Xylariomycetidae</taxon>
        <taxon>Amphisphaeriales</taxon>
        <taxon>Pseudomassariaceae</taxon>
        <taxon>Pseudomassariella</taxon>
    </lineage>
</organism>
<reference evidence="2 3" key="1">
    <citation type="submission" date="2016-07" db="EMBL/GenBank/DDBJ databases">
        <title>Pervasive Adenine N6-methylation of Active Genes in Fungi.</title>
        <authorList>
            <consortium name="DOE Joint Genome Institute"/>
            <person name="Mondo S.J."/>
            <person name="Dannebaum R.O."/>
            <person name="Kuo R.C."/>
            <person name="Labutti K."/>
            <person name="Haridas S."/>
            <person name="Kuo A."/>
            <person name="Salamov A."/>
            <person name="Ahrendt S.R."/>
            <person name="Lipzen A."/>
            <person name="Sullivan W."/>
            <person name="Andreopoulos W.B."/>
            <person name="Clum A."/>
            <person name="Lindquist E."/>
            <person name="Daum C."/>
            <person name="Ramamoorthy G.K."/>
            <person name="Gryganskyi A."/>
            <person name="Culley D."/>
            <person name="Magnuson J.K."/>
            <person name="James T.Y."/>
            <person name="O'Malley M.A."/>
            <person name="Stajich J.E."/>
            <person name="Spatafora J.W."/>
            <person name="Visel A."/>
            <person name="Grigoriev I.V."/>
        </authorList>
    </citation>
    <scope>NUCLEOTIDE SEQUENCE [LARGE SCALE GENOMIC DNA]</scope>
    <source>
        <strain evidence="2 3">CBS 129021</strain>
    </source>
</reference>
<name>A0A1Y2E204_9PEZI</name>
<dbReference type="AlphaFoldDB" id="A0A1Y2E204"/>
<evidence type="ECO:0000256" key="1">
    <source>
        <dbReference type="SAM" id="MobiDB-lite"/>
    </source>
</evidence>
<feature type="compositionally biased region" description="Basic and acidic residues" evidence="1">
    <location>
        <begin position="56"/>
        <end position="106"/>
    </location>
</feature>
<sequence length="140" mass="15602">MSQPEVVPSAVHALFVSLSRICLILTVRENVFLVSNRARKPIVASHTLGSLLLPGRDPKAGQKGVEGRGSHNEHYEDTEDARQAQDRSPEDSHHHDDGSMQLFHDHEEMREEFLDHSALRVGKLKMMASVGLYTPKKAKG</sequence>
<proteinExistence type="predicted"/>
<dbReference type="RefSeq" id="XP_040716691.1">
    <property type="nucleotide sequence ID" value="XM_040862967.1"/>
</dbReference>
<dbReference type="InParanoid" id="A0A1Y2E204"/>
<evidence type="ECO:0000313" key="2">
    <source>
        <dbReference type="EMBL" id="ORY65539.1"/>
    </source>
</evidence>
<evidence type="ECO:0000313" key="3">
    <source>
        <dbReference type="Proteomes" id="UP000193689"/>
    </source>
</evidence>